<evidence type="ECO:0000313" key="2">
    <source>
        <dbReference type="EMBL" id="CAB4131794.1"/>
    </source>
</evidence>
<gene>
    <name evidence="2" type="ORF">UFOVP125_4</name>
</gene>
<feature type="transmembrane region" description="Helical" evidence="1">
    <location>
        <begin position="69"/>
        <end position="87"/>
    </location>
</feature>
<accession>A0A6J5LBF0</accession>
<dbReference type="EMBL" id="LR796253">
    <property type="protein sequence ID" value="CAB4131794.1"/>
    <property type="molecule type" value="Genomic_DNA"/>
</dbReference>
<protein>
    <submittedName>
        <fullName evidence="2">Uncharacterized protein</fullName>
    </submittedName>
</protein>
<name>A0A6J5LBF0_9CAUD</name>
<keyword evidence="1" id="KW-0812">Transmembrane</keyword>
<organism evidence="2">
    <name type="scientific">uncultured Caudovirales phage</name>
    <dbReference type="NCBI Taxonomy" id="2100421"/>
    <lineage>
        <taxon>Viruses</taxon>
        <taxon>Duplodnaviria</taxon>
        <taxon>Heunggongvirae</taxon>
        <taxon>Uroviricota</taxon>
        <taxon>Caudoviricetes</taxon>
        <taxon>Peduoviridae</taxon>
        <taxon>Maltschvirus</taxon>
        <taxon>Maltschvirus maltsch</taxon>
    </lineage>
</organism>
<reference evidence="2" key="1">
    <citation type="submission" date="2020-04" db="EMBL/GenBank/DDBJ databases">
        <authorList>
            <person name="Chiriac C."/>
            <person name="Salcher M."/>
            <person name="Ghai R."/>
            <person name="Kavagutti S V."/>
        </authorList>
    </citation>
    <scope>NUCLEOTIDE SEQUENCE</scope>
</reference>
<keyword evidence="1" id="KW-1133">Transmembrane helix</keyword>
<sequence length="95" mass="10453">MLVVGLPVLVVVCLVRAQPQPQQATAAEGVARAQDTQVLILKQQMPHKPLTTLKPLLIYQKHLQASTGANLISAGWVAFLFLLFLLIGRIRYKPV</sequence>
<keyword evidence="1" id="KW-0472">Membrane</keyword>
<evidence type="ECO:0000256" key="1">
    <source>
        <dbReference type="SAM" id="Phobius"/>
    </source>
</evidence>
<proteinExistence type="predicted"/>